<dbReference type="EMBL" id="JAESWC010000002">
    <property type="protein sequence ID" value="MBL4935872.1"/>
    <property type="molecule type" value="Genomic_DNA"/>
</dbReference>
<organism evidence="1 2">
    <name type="scientific">Clostridium rhizosphaerae</name>
    <dbReference type="NCBI Taxonomy" id="2803861"/>
    <lineage>
        <taxon>Bacteria</taxon>
        <taxon>Bacillati</taxon>
        <taxon>Bacillota</taxon>
        <taxon>Clostridia</taxon>
        <taxon>Eubacteriales</taxon>
        <taxon>Clostridiaceae</taxon>
        <taxon>Clostridium</taxon>
    </lineage>
</organism>
<dbReference type="Proteomes" id="UP000632377">
    <property type="component" value="Unassembled WGS sequence"/>
</dbReference>
<gene>
    <name evidence="1" type="ORF">JK636_08875</name>
</gene>
<sequence length="74" mass="8361">MVLIPVTKPQDTVEAGLLTMSKYKIDSSTRYSFHVKENFLKHLGDLDRCIEENRIPVGGGKELILVNAHLSDYD</sequence>
<name>A0ABS1TAU2_9CLOT</name>
<protein>
    <submittedName>
        <fullName evidence="1">Uncharacterized protein</fullName>
    </submittedName>
</protein>
<comment type="caution">
    <text evidence="1">The sequence shown here is derived from an EMBL/GenBank/DDBJ whole genome shotgun (WGS) entry which is preliminary data.</text>
</comment>
<accession>A0ABS1TAU2</accession>
<evidence type="ECO:0000313" key="2">
    <source>
        <dbReference type="Proteomes" id="UP000632377"/>
    </source>
</evidence>
<evidence type="ECO:0000313" key="1">
    <source>
        <dbReference type="EMBL" id="MBL4935872.1"/>
    </source>
</evidence>
<proteinExistence type="predicted"/>
<keyword evidence="2" id="KW-1185">Reference proteome</keyword>
<reference evidence="1 2" key="1">
    <citation type="submission" date="2021-01" db="EMBL/GenBank/DDBJ databases">
        <title>Genome public.</title>
        <authorList>
            <person name="Liu C."/>
            <person name="Sun Q."/>
        </authorList>
    </citation>
    <scope>NUCLEOTIDE SEQUENCE [LARGE SCALE GENOMIC DNA]</scope>
    <source>
        <strain evidence="1 2">YIM B02515</strain>
    </source>
</reference>
<dbReference type="RefSeq" id="WP_202748461.1">
    <property type="nucleotide sequence ID" value="NZ_JAESWC010000002.1"/>
</dbReference>